<keyword evidence="2" id="KW-0732">Signal</keyword>
<feature type="chain" id="PRO_5030607196" evidence="2">
    <location>
        <begin position="18"/>
        <end position="116"/>
    </location>
</feature>
<gene>
    <name evidence="3" type="ORF">GGR48_002589</name>
</gene>
<dbReference type="EMBL" id="JACIDH010000012">
    <property type="protein sequence ID" value="MBB3880146.1"/>
    <property type="molecule type" value="Genomic_DNA"/>
</dbReference>
<sequence>MKKSLLFLIGLATPAAAQDRYQEPDQIQQAPQSLPETRQGETARSTVGQTGQRQTREIISQDAGIEPMARINNRIQNRVQSRIRNRIDPYYDPQANSTSPFRVAGDQVRLSGRARR</sequence>
<reference evidence="3 4" key="1">
    <citation type="submission" date="2020-08" db="EMBL/GenBank/DDBJ databases">
        <title>Genomic Encyclopedia of Type Strains, Phase IV (KMG-IV): sequencing the most valuable type-strain genomes for metagenomic binning, comparative biology and taxonomic classification.</title>
        <authorList>
            <person name="Goeker M."/>
        </authorList>
    </citation>
    <scope>NUCLEOTIDE SEQUENCE [LARGE SCALE GENOMIC DNA]</scope>
    <source>
        <strain evidence="3 4">DSM 19512</strain>
    </source>
</reference>
<dbReference type="Proteomes" id="UP000538670">
    <property type="component" value="Unassembled WGS sequence"/>
</dbReference>
<accession>A0A7W6AAB8</accession>
<proteinExistence type="predicted"/>
<comment type="caution">
    <text evidence="3">The sequence shown here is derived from an EMBL/GenBank/DDBJ whole genome shotgun (WGS) entry which is preliminary data.</text>
</comment>
<dbReference type="RefSeq" id="WP_183952260.1">
    <property type="nucleotide sequence ID" value="NZ_JACIDH010000012.1"/>
</dbReference>
<dbReference type="AlphaFoldDB" id="A0A7W6AAB8"/>
<keyword evidence="4" id="KW-1185">Reference proteome</keyword>
<feature type="compositionally biased region" description="Polar residues" evidence="1">
    <location>
        <begin position="25"/>
        <end position="53"/>
    </location>
</feature>
<feature type="signal peptide" evidence="2">
    <location>
        <begin position="1"/>
        <end position="17"/>
    </location>
</feature>
<evidence type="ECO:0000256" key="2">
    <source>
        <dbReference type="SAM" id="SignalP"/>
    </source>
</evidence>
<feature type="region of interest" description="Disordered" evidence="1">
    <location>
        <begin position="17"/>
        <end position="65"/>
    </location>
</feature>
<evidence type="ECO:0000313" key="3">
    <source>
        <dbReference type="EMBL" id="MBB3880146.1"/>
    </source>
</evidence>
<evidence type="ECO:0000256" key="1">
    <source>
        <dbReference type="SAM" id="MobiDB-lite"/>
    </source>
</evidence>
<protein>
    <submittedName>
        <fullName evidence="3">Uncharacterized protein</fullName>
    </submittedName>
</protein>
<organism evidence="3 4">
    <name type="scientific">Sphingomonas pseudosanguinis</name>
    <dbReference type="NCBI Taxonomy" id="413712"/>
    <lineage>
        <taxon>Bacteria</taxon>
        <taxon>Pseudomonadati</taxon>
        <taxon>Pseudomonadota</taxon>
        <taxon>Alphaproteobacteria</taxon>
        <taxon>Sphingomonadales</taxon>
        <taxon>Sphingomonadaceae</taxon>
        <taxon>Sphingomonas</taxon>
    </lineage>
</organism>
<name>A0A7W6AAB8_9SPHN</name>
<evidence type="ECO:0000313" key="4">
    <source>
        <dbReference type="Proteomes" id="UP000538670"/>
    </source>
</evidence>